<feature type="non-terminal residue" evidence="2">
    <location>
        <position position="1"/>
    </location>
</feature>
<comment type="caution">
    <text evidence="2">The sequence shown here is derived from an EMBL/GenBank/DDBJ whole genome shotgun (WGS) entry which is preliminary data.</text>
</comment>
<keyword evidence="3" id="KW-1185">Reference proteome</keyword>
<proteinExistence type="predicted"/>
<dbReference type="EMBL" id="QJKJ01014661">
    <property type="protein sequence ID" value="RDX63880.1"/>
    <property type="molecule type" value="Genomic_DNA"/>
</dbReference>
<dbReference type="PANTHER" id="PTHR33223:SF8">
    <property type="entry name" value="OS04G0172440 PROTEIN"/>
    <property type="match status" value="1"/>
</dbReference>
<evidence type="ECO:0000313" key="3">
    <source>
        <dbReference type="Proteomes" id="UP000257109"/>
    </source>
</evidence>
<feature type="region of interest" description="Disordered" evidence="1">
    <location>
        <begin position="214"/>
        <end position="263"/>
    </location>
</feature>
<dbReference type="PANTHER" id="PTHR33223">
    <property type="entry name" value="CCHC-TYPE DOMAIN-CONTAINING PROTEIN"/>
    <property type="match status" value="1"/>
</dbReference>
<evidence type="ECO:0008006" key="4">
    <source>
        <dbReference type="Google" id="ProtNLM"/>
    </source>
</evidence>
<feature type="compositionally biased region" description="Low complexity" evidence="1">
    <location>
        <begin position="243"/>
        <end position="263"/>
    </location>
</feature>
<accession>A0A371ECX0</accession>
<evidence type="ECO:0000313" key="2">
    <source>
        <dbReference type="EMBL" id="RDX63880.1"/>
    </source>
</evidence>
<protein>
    <recommendedName>
        <fullName evidence="4">Retrotransposon gag domain-containing protein</fullName>
    </recommendedName>
</protein>
<reference evidence="2" key="1">
    <citation type="submission" date="2018-05" db="EMBL/GenBank/DDBJ databases">
        <title>Draft genome of Mucuna pruriens seed.</title>
        <authorList>
            <person name="Nnadi N.E."/>
            <person name="Vos R."/>
            <person name="Hasami M.H."/>
            <person name="Devisetty U.K."/>
            <person name="Aguiy J.C."/>
        </authorList>
    </citation>
    <scope>NUCLEOTIDE SEQUENCE [LARGE SCALE GENOMIC DNA]</scope>
    <source>
        <strain evidence="2">JCA_2017</strain>
    </source>
</reference>
<dbReference type="OrthoDB" id="686606at2759"/>
<name>A0A371ECX0_MUCPR</name>
<sequence>MNLPHYSYPVGHPGQTGATFRSQEAIPVQDEKISSLEQRVRLIEGTGGHGLDAADLCLMPDVVLPVDFKTPKFEKYKGSSCPRVHLAMYCRKMAAYVHHDKILVHCFQDSLTGTALNWYVNLEKGQVRTWRDLAEAFVRQYKYNDDMAPDRIRRIQGLRLAVARISSPSQTPTDRKGNETLPSPFYDKAVGSVTSNFADLVTVGERIESGLKRGRIANNPTSSGRKLVPKRRKGETNAVIIDPSKSYSPGGSSSSPPITLSPP</sequence>
<dbReference type="Proteomes" id="UP000257109">
    <property type="component" value="Unassembled WGS sequence"/>
</dbReference>
<organism evidence="2 3">
    <name type="scientific">Mucuna pruriens</name>
    <name type="common">Velvet bean</name>
    <name type="synonym">Dolichos pruriens</name>
    <dbReference type="NCBI Taxonomy" id="157652"/>
    <lineage>
        <taxon>Eukaryota</taxon>
        <taxon>Viridiplantae</taxon>
        <taxon>Streptophyta</taxon>
        <taxon>Embryophyta</taxon>
        <taxon>Tracheophyta</taxon>
        <taxon>Spermatophyta</taxon>
        <taxon>Magnoliopsida</taxon>
        <taxon>eudicotyledons</taxon>
        <taxon>Gunneridae</taxon>
        <taxon>Pentapetalae</taxon>
        <taxon>rosids</taxon>
        <taxon>fabids</taxon>
        <taxon>Fabales</taxon>
        <taxon>Fabaceae</taxon>
        <taxon>Papilionoideae</taxon>
        <taxon>50 kb inversion clade</taxon>
        <taxon>NPAAA clade</taxon>
        <taxon>indigoferoid/millettioid clade</taxon>
        <taxon>Phaseoleae</taxon>
        <taxon>Mucuna</taxon>
    </lineage>
</organism>
<gene>
    <name evidence="2" type="ORF">CR513_57633</name>
</gene>
<evidence type="ECO:0000256" key="1">
    <source>
        <dbReference type="SAM" id="MobiDB-lite"/>
    </source>
</evidence>
<dbReference type="AlphaFoldDB" id="A0A371ECX0"/>